<dbReference type="EMBL" id="JASPKY010001034">
    <property type="protein sequence ID" value="KAK9679378.1"/>
    <property type="molecule type" value="Genomic_DNA"/>
</dbReference>
<name>A0AAW1HSY7_POPJA</name>
<dbReference type="GO" id="GO:0003824">
    <property type="term" value="F:catalytic activity"/>
    <property type="evidence" value="ECO:0007669"/>
    <property type="project" value="InterPro"/>
</dbReference>
<organism evidence="2 3">
    <name type="scientific">Popillia japonica</name>
    <name type="common">Japanese beetle</name>
    <dbReference type="NCBI Taxonomy" id="7064"/>
    <lineage>
        <taxon>Eukaryota</taxon>
        <taxon>Metazoa</taxon>
        <taxon>Ecdysozoa</taxon>
        <taxon>Arthropoda</taxon>
        <taxon>Hexapoda</taxon>
        <taxon>Insecta</taxon>
        <taxon>Pterygota</taxon>
        <taxon>Neoptera</taxon>
        <taxon>Endopterygota</taxon>
        <taxon>Coleoptera</taxon>
        <taxon>Polyphaga</taxon>
        <taxon>Scarabaeiformia</taxon>
        <taxon>Scarabaeidae</taxon>
        <taxon>Rutelinae</taxon>
        <taxon>Popillia</taxon>
    </lineage>
</organism>
<dbReference type="SUPFAM" id="SSF56219">
    <property type="entry name" value="DNase I-like"/>
    <property type="match status" value="1"/>
</dbReference>
<dbReference type="Pfam" id="PF03372">
    <property type="entry name" value="Exo_endo_phos"/>
    <property type="match status" value="1"/>
</dbReference>
<dbReference type="PANTHER" id="PTHR33776:SF4">
    <property type="entry name" value="ENDONUCLEASE_EXONUCLEASE_PHOSPHATASE DOMAIN-CONTAINING PROTEIN"/>
    <property type="match status" value="1"/>
</dbReference>
<comment type="caution">
    <text evidence="2">The sequence shown here is derived from an EMBL/GenBank/DDBJ whole genome shotgun (WGS) entry which is preliminary data.</text>
</comment>
<reference evidence="2 3" key="1">
    <citation type="journal article" date="2024" name="BMC Genomics">
        <title>De novo assembly and annotation of Popillia japonica's genome with initial clues to its potential as an invasive pest.</title>
        <authorList>
            <person name="Cucini C."/>
            <person name="Boschi S."/>
            <person name="Funari R."/>
            <person name="Cardaioli E."/>
            <person name="Iannotti N."/>
            <person name="Marturano G."/>
            <person name="Paoli F."/>
            <person name="Bruttini M."/>
            <person name="Carapelli A."/>
            <person name="Frati F."/>
            <person name="Nardi F."/>
        </authorList>
    </citation>
    <scope>NUCLEOTIDE SEQUENCE [LARGE SCALE GENOMIC DNA]</scope>
    <source>
        <strain evidence="2">DMR45628</strain>
    </source>
</reference>
<dbReference type="Gene3D" id="3.60.10.10">
    <property type="entry name" value="Endonuclease/exonuclease/phosphatase"/>
    <property type="match status" value="1"/>
</dbReference>
<feature type="domain" description="Endonuclease/exonuclease/phosphatase" evidence="1">
    <location>
        <begin position="9"/>
        <end position="148"/>
    </location>
</feature>
<dbReference type="InterPro" id="IPR005135">
    <property type="entry name" value="Endo/exonuclease/phosphatase"/>
</dbReference>
<keyword evidence="3" id="KW-1185">Reference proteome</keyword>
<dbReference type="AlphaFoldDB" id="A0AAW1HSY7"/>
<proteinExistence type="predicted"/>
<sequence length="289" mass="33464">MQNPSIFYANIQCLRNKLDGLEAVLCEHNIDVLCLCEHWLSLDEAQSLGLRNYNLAVKFCRIQSENGGVCILVKNIINYKEIDRLDNFSSELELEVCGIHLYELNLIIVTIYRSPTGNFDTLLIKLEDLLSSISKFNTNIILLGDFNVDFLIENRDCLRLTDLLNSFNLHKKIDEPTRITQHSATYIDNCFSDINNTLLTTKVAEMLSDRHSLKINLMYKKTYNNYSLKRPLSETGLMNFTLDIINFNWSIVEELFRKYRKEYSLYLSKAKANSNTNFIRNSENKSKAA</sequence>
<dbReference type="InterPro" id="IPR036691">
    <property type="entry name" value="Endo/exonu/phosph_ase_sf"/>
</dbReference>
<gene>
    <name evidence="2" type="ORF">QE152_g40080</name>
</gene>
<evidence type="ECO:0000313" key="2">
    <source>
        <dbReference type="EMBL" id="KAK9679378.1"/>
    </source>
</evidence>
<dbReference type="Proteomes" id="UP001458880">
    <property type="component" value="Unassembled WGS sequence"/>
</dbReference>
<dbReference type="PANTHER" id="PTHR33776">
    <property type="entry name" value="ENDO/EXONUCLEASE/PHOSPHATASE DOMAIN-CONTAINING PROTEIN"/>
    <property type="match status" value="1"/>
</dbReference>
<evidence type="ECO:0000313" key="3">
    <source>
        <dbReference type="Proteomes" id="UP001458880"/>
    </source>
</evidence>
<protein>
    <recommendedName>
        <fullName evidence="1">Endonuclease/exonuclease/phosphatase domain-containing protein</fullName>
    </recommendedName>
</protein>
<evidence type="ECO:0000259" key="1">
    <source>
        <dbReference type="Pfam" id="PF03372"/>
    </source>
</evidence>
<accession>A0AAW1HSY7</accession>